<protein>
    <recommendedName>
        <fullName evidence="3">Alanine--tRNA ligase</fullName>
        <ecNumber evidence="2">6.1.1.7</ecNumber>
    </recommendedName>
</protein>
<accession>A0A645CV15</accession>
<evidence type="ECO:0000256" key="1">
    <source>
        <dbReference type="ARBA" id="ARBA00008226"/>
    </source>
</evidence>
<sequence>MFVADASSYKGGTRITFFCGERALKLHRAQHDDLDALARRFSCQREAVAGAVKKLSDDYGALKKSERELAKSLNSYMASEFIQGASVAGKYHVVAQLTSGIDAARLKDLAQACSAEKTLALLLSESEGRLLYVLSSGTGFPLDVSELMPAVNAALGGKGGGRGTLAQGTAPSVSGAKEALEQIRSYFVKRLSDSK</sequence>
<keyword evidence="7" id="KW-0067">ATP-binding</keyword>
<keyword evidence="4" id="KW-0820">tRNA-binding</keyword>
<proteinExistence type="inferred from homology"/>
<evidence type="ECO:0000256" key="7">
    <source>
        <dbReference type="ARBA" id="ARBA00022840"/>
    </source>
</evidence>
<keyword evidence="6" id="KW-0547">Nucleotide-binding</keyword>
<dbReference type="GO" id="GO:0006412">
    <property type="term" value="P:translation"/>
    <property type="evidence" value="ECO:0007669"/>
    <property type="project" value="UniProtKB-KW"/>
</dbReference>
<evidence type="ECO:0000256" key="6">
    <source>
        <dbReference type="ARBA" id="ARBA00022741"/>
    </source>
</evidence>
<keyword evidence="10" id="KW-0030">Aminoacyl-tRNA synthetase</keyword>
<evidence type="ECO:0000256" key="10">
    <source>
        <dbReference type="ARBA" id="ARBA00023146"/>
    </source>
</evidence>
<evidence type="ECO:0000256" key="5">
    <source>
        <dbReference type="ARBA" id="ARBA00022598"/>
    </source>
</evidence>
<evidence type="ECO:0000256" key="3">
    <source>
        <dbReference type="ARBA" id="ARBA00017959"/>
    </source>
</evidence>
<dbReference type="GO" id="GO:0005524">
    <property type="term" value="F:ATP binding"/>
    <property type="evidence" value="ECO:0007669"/>
    <property type="project" value="UniProtKB-KW"/>
</dbReference>
<dbReference type="Pfam" id="PF02272">
    <property type="entry name" value="DHHA1"/>
    <property type="match status" value="1"/>
</dbReference>
<keyword evidence="5" id="KW-0436">Ligase</keyword>
<evidence type="ECO:0000256" key="9">
    <source>
        <dbReference type="ARBA" id="ARBA00022917"/>
    </source>
</evidence>
<dbReference type="Gene3D" id="3.10.310.40">
    <property type="match status" value="1"/>
</dbReference>
<dbReference type="EC" id="6.1.1.7" evidence="2"/>
<evidence type="ECO:0000256" key="4">
    <source>
        <dbReference type="ARBA" id="ARBA00022555"/>
    </source>
</evidence>
<dbReference type="InterPro" id="IPR003156">
    <property type="entry name" value="DHHA1_dom"/>
</dbReference>
<dbReference type="AlphaFoldDB" id="A0A645CV15"/>
<evidence type="ECO:0000313" key="12">
    <source>
        <dbReference type="EMBL" id="MPM80688.1"/>
    </source>
</evidence>
<feature type="domain" description="DHHA1" evidence="11">
    <location>
        <begin position="93"/>
        <end position="188"/>
    </location>
</feature>
<organism evidence="12">
    <name type="scientific">bioreactor metagenome</name>
    <dbReference type="NCBI Taxonomy" id="1076179"/>
    <lineage>
        <taxon>unclassified sequences</taxon>
        <taxon>metagenomes</taxon>
        <taxon>ecological metagenomes</taxon>
    </lineage>
</organism>
<name>A0A645CV15_9ZZZZ</name>
<comment type="similarity">
    <text evidence="1">Belongs to the class-II aminoacyl-tRNA synthetase family.</text>
</comment>
<dbReference type="GO" id="GO:0000049">
    <property type="term" value="F:tRNA binding"/>
    <property type="evidence" value="ECO:0007669"/>
    <property type="project" value="UniProtKB-KW"/>
</dbReference>
<evidence type="ECO:0000256" key="8">
    <source>
        <dbReference type="ARBA" id="ARBA00022884"/>
    </source>
</evidence>
<reference evidence="12" key="1">
    <citation type="submission" date="2019-08" db="EMBL/GenBank/DDBJ databases">
        <authorList>
            <person name="Kucharzyk K."/>
            <person name="Murdoch R.W."/>
            <person name="Higgins S."/>
            <person name="Loffler F."/>
        </authorList>
    </citation>
    <scope>NUCLEOTIDE SEQUENCE</scope>
</reference>
<dbReference type="GO" id="GO:0004813">
    <property type="term" value="F:alanine-tRNA ligase activity"/>
    <property type="evidence" value="ECO:0007669"/>
    <property type="project" value="UniProtKB-EC"/>
</dbReference>
<evidence type="ECO:0000256" key="2">
    <source>
        <dbReference type="ARBA" id="ARBA00013168"/>
    </source>
</evidence>
<keyword evidence="8" id="KW-0694">RNA-binding</keyword>
<dbReference type="EMBL" id="VSSQ01030240">
    <property type="protein sequence ID" value="MPM80688.1"/>
    <property type="molecule type" value="Genomic_DNA"/>
</dbReference>
<dbReference type="FunFam" id="3.10.310.40:FF:000001">
    <property type="entry name" value="Alanine--tRNA ligase"/>
    <property type="match status" value="1"/>
</dbReference>
<keyword evidence="9" id="KW-0648">Protein biosynthesis</keyword>
<gene>
    <name evidence="12" type="ORF">SDC9_127738</name>
</gene>
<evidence type="ECO:0000259" key="11">
    <source>
        <dbReference type="Pfam" id="PF02272"/>
    </source>
</evidence>
<comment type="caution">
    <text evidence="12">The sequence shown here is derived from an EMBL/GenBank/DDBJ whole genome shotgun (WGS) entry which is preliminary data.</text>
</comment>